<dbReference type="UniPathway" id="UPA00079"/>
<keyword evidence="3 4" id="KW-0456">Lyase</keyword>
<evidence type="ECO:0000256" key="3">
    <source>
        <dbReference type="ARBA" id="ARBA00023239"/>
    </source>
</evidence>
<dbReference type="HAMAP" id="MF_00996">
    <property type="entry name" value="MqnD"/>
    <property type="match status" value="1"/>
</dbReference>
<reference evidence="5" key="1">
    <citation type="submission" date="2020-01" db="EMBL/GenBank/DDBJ databases">
        <authorList>
            <person name="Meier V. D."/>
            <person name="Meier V D."/>
        </authorList>
    </citation>
    <scope>NUCLEOTIDE SEQUENCE</scope>
    <source>
        <strain evidence="5">HLG_WM_MAG_10</strain>
    </source>
</reference>
<dbReference type="EMBL" id="CACVAQ010000364">
    <property type="protein sequence ID" value="CAA6825514.1"/>
    <property type="molecule type" value="Genomic_DNA"/>
</dbReference>
<evidence type="ECO:0000256" key="1">
    <source>
        <dbReference type="ARBA" id="ARBA00004863"/>
    </source>
</evidence>
<gene>
    <name evidence="4" type="primary">mqnD</name>
    <name evidence="5" type="ORF">HELGO_WM49942</name>
</gene>
<organism evidence="5">
    <name type="scientific">uncultured Aureispira sp</name>
    <dbReference type="NCBI Taxonomy" id="1331704"/>
    <lineage>
        <taxon>Bacteria</taxon>
        <taxon>Pseudomonadati</taxon>
        <taxon>Bacteroidota</taxon>
        <taxon>Saprospiria</taxon>
        <taxon>Saprospirales</taxon>
        <taxon>Saprospiraceae</taxon>
        <taxon>Aureispira</taxon>
        <taxon>environmental samples</taxon>
    </lineage>
</organism>
<comment type="function">
    <text evidence="4">Catalyzes the conversion of cyclic dehypoxanthine futalosine (cyclic DHFL) into 1,4-dihydroxy-6-naphthoate, a step in the biosynthesis of menaquinone (MK, vitamin K2).</text>
</comment>
<dbReference type="GO" id="GO:0016830">
    <property type="term" value="F:carbon-carbon lyase activity"/>
    <property type="evidence" value="ECO:0007669"/>
    <property type="project" value="UniProtKB-UniRule"/>
</dbReference>
<name>A0A6S6U1D8_9BACT</name>
<dbReference type="GO" id="GO:0009234">
    <property type="term" value="P:menaquinone biosynthetic process"/>
    <property type="evidence" value="ECO:0007669"/>
    <property type="project" value="UniProtKB-UniRule"/>
</dbReference>
<dbReference type="Gene3D" id="3.40.190.10">
    <property type="entry name" value="Periplasmic binding protein-like II"/>
    <property type="match status" value="2"/>
</dbReference>
<feature type="binding site" evidence="4">
    <location>
        <begin position="109"/>
        <end position="110"/>
    </location>
    <ligand>
        <name>substrate</name>
    </ligand>
</feature>
<evidence type="ECO:0000256" key="4">
    <source>
        <dbReference type="HAMAP-Rule" id="MF_00996"/>
    </source>
</evidence>
<feature type="active site" description="Proton acceptor" evidence="4">
    <location>
        <position position="148"/>
    </location>
</feature>
<evidence type="ECO:0000313" key="5">
    <source>
        <dbReference type="EMBL" id="CAA6825514.1"/>
    </source>
</evidence>
<accession>A0A6S6U1D8</accession>
<comment type="catalytic activity">
    <reaction evidence="4">
        <text>cyclic dehypoxanthinylfutalosinate = 1,4-dihydroxy-6-naphthoate + dihydroxyacetone</text>
        <dbReference type="Rhea" id="RHEA:33087"/>
        <dbReference type="ChEBI" id="CHEBI:16016"/>
        <dbReference type="ChEBI" id="CHEBI:64254"/>
        <dbReference type="ChEBI" id="CHEBI:64270"/>
        <dbReference type="EC" id="4.1.99.29"/>
    </reaction>
</comment>
<dbReference type="InterPro" id="IPR030869">
    <property type="entry name" value="MqnD"/>
</dbReference>
<dbReference type="AlphaFoldDB" id="A0A6S6U1D8"/>
<dbReference type="PANTHER" id="PTHR37167">
    <property type="entry name" value="1,4-DIHYDROXY-6-NAPHTOATE SYNTHASE"/>
    <property type="match status" value="1"/>
</dbReference>
<sequence length="276" mass="30873">MKLTLGYSPCPNDTFIFDAMIHHRIDTEGLEFEVQLGDVEQLNQKAFSNELNITKLSYHAYAYLLSNYALLTSGSALGNNCGPLLIAKTAIPKEALKAKKIAIPGKYTTANFLLSLAYPEAQEKQEVLFSAIEQQVLDEQVDAGLIIHENRFTYQDKGLVKLIDLGEWWEQTTQLPIPLGGIVVQRSLPLEVQHKINRVLRRSVEFAFKNPEASLPYVRAHAQEMDLAVIQQHIGLYVNDFSVDLGKKGKAAIQYLFDTAARVGLIEEPTIDIFVA</sequence>
<feature type="binding site" evidence="4">
    <location>
        <begin position="55"/>
        <end position="57"/>
    </location>
    <ligand>
        <name>substrate</name>
    </ligand>
</feature>
<comment type="similarity">
    <text evidence="4">Belongs to the MqnA/MqnD family. MqnD subfamily.</text>
</comment>
<comment type="pathway">
    <text evidence="1 4">Quinol/quinone metabolism; menaquinone biosynthesis.</text>
</comment>
<dbReference type="InterPro" id="IPR003773">
    <property type="entry name" value="Menaquinone_biosynth"/>
</dbReference>
<dbReference type="PANTHER" id="PTHR37167:SF1">
    <property type="entry name" value="1,4-DIHYDROXY-6-NAPHTOATE SYNTHASE"/>
    <property type="match status" value="1"/>
</dbReference>
<dbReference type="Pfam" id="PF02621">
    <property type="entry name" value="VitK2_biosynth"/>
    <property type="match status" value="1"/>
</dbReference>
<evidence type="ECO:0000256" key="2">
    <source>
        <dbReference type="ARBA" id="ARBA00022428"/>
    </source>
</evidence>
<dbReference type="SUPFAM" id="SSF53850">
    <property type="entry name" value="Periplasmic binding protein-like II"/>
    <property type="match status" value="1"/>
</dbReference>
<keyword evidence="2 4" id="KW-0474">Menaquinone biosynthesis</keyword>
<dbReference type="CDD" id="cd13635">
    <property type="entry name" value="PBP2_Ttha1568_Mqnd"/>
    <property type="match status" value="1"/>
</dbReference>
<dbReference type="EC" id="4.1.99.29" evidence="4"/>
<protein>
    <recommendedName>
        <fullName evidence="4">1,4-dihydroxy-6-naphtoate synthase</fullName>
        <ecNumber evidence="4">4.1.99.29</ecNumber>
    </recommendedName>
    <alternativeName>
        <fullName evidence="4">Menaquinone biosynthetic enzyme MqnD</fullName>
    </alternativeName>
</protein>
<proteinExistence type="inferred from homology"/>